<evidence type="ECO:0000313" key="2">
    <source>
        <dbReference type="Proteomes" id="UP001223520"/>
    </source>
</evidence>
<dbReference type="RefSeq" id="WP_281486183.1">
    <property type="nucleotide sequence ID" value="NZ_CP124543.1"/>
</dbReference>
<dbReference type="KEGG" id="hbq:QI031_22005"/>
<gene>
    <name evidence="1" type="ORF">QI031_22005</name>
</gene>
<sequence>MPLKPMDLALEFSTVDDKTFSAFLTHLFVTVEAIAVDATLRAIA</sequence>
<reference evidence="1 2" key="1">
    <citation type="journal article" date="2023" name="Limnol Oceanogr Lett">
        <title>Environmental adaptations by the intertidal Antarctic cyanobacterium Halotia branconii CENA392 as revealed using long-read genome sequencing.</title>
        <authorList>
            <person name="Dextro R.B."/>
            <person name="Delbaje E."/>
            <person name="Freitas P.N.N."/>
            <person name="Geraldes V."/>
            <person name="Pinto E."/>
            <person name="Long P.F."/>
            <person name="Fiore M.F."/>
        </authorList>
    </citation>
    <scope>NUCLEOTIDE SEQUENCE [LARGE SCALE GENOMIC DNA]</scope>
    <source>
        <strain evidence="1 2">CENA392</strain>
    </source>
</reference>
<evidence type="ECO:0000313" key="1">
    <source>
        <dbReference type="EMBL" id="WGV28981.1"/>
    </source>
</evidence>
<dbReference type="AlphaFoldDB" id="A0AAJ6PCP0"/>
<accession>A0AAJ6PCP0</accession>
<name>A0AAJ6PCP0_9CYAN</name>
<dbReference type="Proteomes" id="UP001223520">
    <property type="component" value="Chromosome"/>
</dbReference>
<protein>
    <submittedName>
        <fullName evidence="1">Uncharacterized protein</fullName>
    </submittedName>
</protein>
<proteinExistence type="predicted"/>
<organism evidence="1 2">
    <name type="scientific">Halotia branconii CENA392</name>
    <dbReference type="NCBI Taxonomy" id="1539056"/>
    <lineage>
        <taxon>Bacteria</taxon>
        <taxon>Bacillati</taxon>
        <taxon>Cyanobacteriota</taxon>
        <taxon>Cyanophyceae</taxon>
        <taxon>Nostocales</taxon>
        <taxon>Nodulariaceae</taxon>
        <taxon>Halotia</taxon>
    </lineage>
</organism>
<dbReference type="EMBL" id="CP124543">
    <property type="protein sequence ID" value="WGV28981.1"/>
    <property type="molecule type" value="Genomic_DNA"/>
</dbReference>
<keyword evidence="2" id="KW-1185">Reference proteome</keyword>